<dbReference type="Pfam" id="PF00271">
    <property type="entry name" value="Helicase_C"/>
    <property type="match status" value="1"/>
</dbReference>
<dbReference type="EC" id="5.6.2.4" evidence="5"/>
<dbReference type="InParanoid" id="G4Z800"/>
<dbReference type="GO" id="GO:0043138">
    <property type="term" value="F:3'-5' DNA helicase activity"/>
    <property type="evidence" value="ECO:0007669"/>
    <property type="project" value="UniProtKB-EC"/>
</dbReference>
<evidence type="ECO:0000313" key="8">
    <source>
        <dbReference type="Proteomes" id="UP000002640"/>
    </source>
</evidence>
<name>G4Z800_PHYSP</name>
<organism evidence="7 8">
    <name type="scientific">Phytophthora sojae (strain P6497)</name>
    <name type="common">Soybean stem and root rot agent</name>
    <name type="synonym">Phytophthora megasperma f. sp. glycines</name>
    <dbReference type="NCBI Taxonomy" id="1094619"/>
    <lineage>
        <taxon>Eukaryota</taxon>
        <taxon>Sar</taxon>
        <taxon>Stramenopiles</taxon>
        <taxon>Oomycota</taxon>
        <taxon>Peronosporomycetes</taxon>
        <taxon>Peronosporales</taxon>
        <taxon>Peronosporaceae</taxon>
        <taxon>Phytophthora</taxon>
    </lineage>
</organism>
<dbReference type="KEGG" id="psoj:PHYSODRAFT_490379"/>
<dbReference type="GO" id="GO:0000724">
    <property type="term" value="P:double-strand break repair via homologous recombination"/>
    <property type="evidence" value="ECO:0007669"/>
    <property type="project" value="TreeGrafter"/>
</dbReference>
<evidence type="ECO:0000259" key="6">
    <source>
        <dbReference type="PROSITE" id="PS51194"/>
    </source>
</evidence>
<dbReference type="GO" id="GO:0005694">
    <property type="term" value="C:chromosome"/>
    <property type="evidence" value="ECO:0007669"/>
    <property type="project" value="TreeGrafter"/>
</dbReference>
<keyword evidence="8" id="KW-1185">Reference proteome</keyword>
<dbReference type="SMART" id="SM00490">
    <property type="entry name" value="HELICc"/>
    <property type="match status" value="1"/>
</dbReference>
<dbReference type="Gene3D" id="3.40.50.300">
    <property type="entry name" value="P-loop containing nucleotide triphosphate hydrolases"/>
    <property type="match status" value="1"/>
</dbReference>
<gene>
    <name evidence="7" type="ORF">PHYSODRAFT_490379</name>
</gene>
<dbReference type="InterPro" id="IPR001650">
    <property type="entry name" value="Helicase_C-like"/>
</dbReference>
<dbReference type="SUPFAM" id="SSF52540">
    <property type="entry name" value="P-loop containing nucleoside triphosphate hydrolases"/>
    <property type="match status" value="1"/>
</dbReference>
<dbReference type="SMR" id="G4Z800"/>
<dbReference type="PANTHER" id="PTHR13710">
    <property type="entry name" value="DNA HELICASE RECQ FAMILY MEMBER"/>
    <property type="match status" value="1"/>
</dbReference>
<accession>G4Z800</accession>
<evidence type="ECO:0000256" key="1">
    <source>
        <dbReference type="ARBA" id="ARBA00005446"/>
    </source>
</evidence>
<comment type="catalytic activity">
    <reaction evidence="4">
        <text>Couples ATP hydrolysis with the unwinding of duplex DNA by translocating in the 3'-5' direction.</text>
        <dbReference type="EC" id="5.6.2.4"/>
    </reaction>
</comment>
<protein>
    <recommendedName>
        <fullName evidence="5">DNA 3'-5' helicase</fullName>
        <ecNumber evidence="5">5.6.2.4</ecNumber>
    </recommendedName>
</protein>
<evidence type="ECO:0000256" key="5">
    <source>
        <dbReference type="ARBA" id="ARBA00034808"/>
    </source>
</evidence>
<dbReference type="Proteomes" id="UP000002640">
    <property type="component" value="Unassembled WGS sequence"/>
</dbReference>
<dbReference type="GO" id="GO:0009378">
    <property type="term" value="F:four-way junction helicase activity"/>
    <property type="evidence" value="ECO:0007669"/>
    <property type="project" value="TreeGrafter"/>
</dbReference>
<sequence>MEQSCLSVVQVPLPHPDKGIIFCFTRSDVERLAGIIAHHSGQDVARYHSGMSHLDRAENVEKWKSTACSYIVATSGFGQGVDYPSVRIVIHYGLTHSLIDYAQETGRAGRDNKPADCIAIYSDAYTLRFKNLVPKASERDARALAGSNGRIKPSVYC</sequence>
<feature type="domain" description="Helicase C-terminal" evidence="6">
    <location>
        <begin position="7"/>
        <end position="155"/>
    </location>
</feature>
<dbReference type="EMBL" id="JH159153">
    <property type="protein sequence ID" value="EGZ19064.1"/>
    <property type="molecule type" value="Genomic_DNA"/>
</dbReference>
<evidence type="ECO:0000256" key="2">
    <source>
        <dbReference type="ARBA" id="ARBA00023125"/>
    </source>
</evidence>
<dbReference type="GO" id="GO:0003677">
    <property type="term" value="F:DNA binding"/>
    <property type="evidence" value="ECO:0007669"/>
    <property type="project" value="UniProtKB-KW"/>
</dbReference>
<dbReference type="GeneID" id="20656559"/>
<evidence type="ECO:0000256" key="4">
    <source>
        <dbReference type="ARBA" id="ARBA00034617"/>
    </source>
</evidence>
<keyword evidence="3" id="KW-0413">Isomerase</keyword>
<evidence type="ECO:0000313" key="7">
    <source>
        <dbReference type="EMBL" id="EGZ19064.1"/>
    </source>
</evidence>
<dbReference type="PANTHER" id="PTHR13710:SF105">
    <property type="entry name" value="ATP-DEPENDENT DNA HELICASE Q1"/>
    <property type="match status" value="1"/>
</dbReference>
<comment type="similarity">
    <text evidence="1">Belongs to the helicase family. RecQ subfamily.</text>
</comment>
<dbReference type="RefSeq" id="XP_009521781.1">
    <property type="nucleotide sequence ID" value="XM_009523486.1"/>
</dbReference>
<evidence type="ECO:0000256" key="3">
    <source>
        <dbReference type="ARBA" id="ARBA00023235"/>
    </source>
</evidence>
<dbReference type="InterPro" id="IPR027417">
    <property type="entry name" value="P-loop_NTPase"/>
</dbReference>
<keyword evidence="2" id="KW-0238">DNA-binding</keyword>
<proteinExistence type="inferred from homology"/>
<dbReference type="GO" id="GO:0005737">
    <property type="term" value="C:cytoplasm"/>
    <property type="evidence" value="ECO:0007669"/>
    <property type="project" value="TreeGrafter"/>
</dbReference>
<reference evidence="7 8" key="1">
    <citation type="journal article" date="2006" name="Science">
        <title>Phytophthora genome sequences uncover evolutionary origins and mechanisms of pathogenesis.</title>
        <authorList>
            <person name="Tyler B.M."/>
            <person name="Tripathy S."/>
            <person name="Zhang X."/>
            <person name="Dehal P."/>
            <person name="Jiang R.H."/>
            <person name="Aerts A."/>
            <person name="Arredondo F.D."/>
            <person name="Baxter L."/>
            <person name="Bensasson D."/>
            <person name="Beynon J.L."/>
            <person name="Chapman J."/>
            <person name="Damasceno C.M."/>
            <person name="Dorrance A.E."/>
            <person name="Dou D."/>
            <person name="Dickerman A.W."/>
            <person name="Dubchak I.L."/>
            <person name="Garbelotto M."/>
            <person name="Gijzen M."/>
            <person name="Gordon S.G."/>
            <person name="Govers F."/>
            <person name="Grunwald N.J."/>
            <person name="Huang W."/>
            <person name="Ivors K.L."/>
            <person name="Jones R.W."/>
            <person name="Kamoun S."/>
            <person name="Krampis K."/>
            <person name="Lamour K.H."/>
            <person name="Lee M.K."/>
            <person name="McDonald W.H."/>
            <person name="Medina M."/>
            <person name="Meijer H.J."/>
            <person name="Nordberg E.K."/>
            <person name="Maclean D.J."/>
            <person name="Ospina-Giraldo M.D."/>
            <person name="Morris P.F."/>
            <person name="Phuntumart V."/>
            <person name="Putnam N.H."/>
            <person name="Rash S."/>
            <person name="Rose J.K."/>
            <person name="Sakihama Y."/>
            <person name="Salamov A.A."/>
            <person name="Savidor A."/>
            <person name="Scheuring C.F."/>
            <person name="Smith B.M."/>
            <person name="Sobral B.W."/>
            <person name="Terry A."/>
            <person name="Torto-Alalibo T.A."/>
            <person name="Win J."/>
            <person name="Xu Z."/>
            <person name="Zhang H."/>
            <person name="Grigoriev I.V."/>
            <person name="Rokhsar D.S."/>
            <person name="Boore J.L."/>
        </authorList>
    </citation>
    <scope>NUCLEOTIDE SEQUENCE [LARGE SCALE GENOMIC DNA]</scope>
    <source>
        <strain evidence="7 8">P6497</strain>
    </source>
</reference>
<dbReference type="PROSITE" id="PS51194">
    <property type="entry name" value="HELICASE_CTER"/>
    <property type="match status" value="1"/>
</dbReference>
<dbReference type="STRING" id="1094619.G4Z800"/>
<dbReference type="AlphaFoldDB" id="G4Z800"/>